<dbReference type="RefSeq" id="WP_115331219.1">
    <property type="nucleotide sequence ID" value="NZ_CAAAHP010000002.1"/>
</dbReference>
<reference evidence="2 3" key="1">
    <citation type="submission" date="2018-06" db="EMBL/GenBank/DDBJ databases">
        <authorList>
            <consortium name="Pathogen Informatics"/>
            <person name="Doyle S."/>
        </authorList>
    </citation>
    <scope>NUCLEOTIDE SEQUENCE [LARGE SCALE GENOMIC DNA]</scope>
    <source>
        <strain evidence="2 3">NCTC13316</strain>
    </source>
</reference>
<evidence type="ECO:0000313" key="3">
    <source>
        <dbReference type="Proteomes" id="UP000254794"/>
    </source>
</evidence>
<protein>
    <submittedName>
        <fullName evidence="2">Putative esterase with patatin domain</fullName>
    </submittedName>
</protein>
<organism evidence="2 3">
    <name type="scientific">Legionella busanensis</name>
    <dbReference type="NCBI Taxonomy" id="190655"/>
    <lineage>
        <taxon>Bacteria</taxon>
        <taxon>Pseudomonadati</taxon>
        <taxon>Pseudomonadota</taxon>
        <taxon>Gammaproteobacteria</taxon>
        <taxon>Legionellales</taxon>
        <taxon>Legionellaceae</taxon>
        <taxon>Legionella</taxon>
    </lineage>
</organism>
<dbReference type="EMBL" id="UGOD01000001">
    <property type="protein sequence ID" value="STX51591.1"/>
    <property type="molecule type" value="Genomic_DNA"/>
</dbReference>
<evidence type="ECO:0000313" key="2">
    <source>
        <dbReference type="EMBL" id="STX51591.1"/>
    </source>
</evidence>
<name>A0A378JLH2_9GAMM</name>
<keyword evidence="3" id="KW-1185">Reference proteome</keyword>
<feature type="transmembrane region" description="Helical" evidence="1">
    <location>
        <begin position="713"/>
        <end position="731"/>
    </location>
</feature>
<evidence type="ECO:0000256" key="1">
    <source>
        <dbReference type="SAM" id="Phobius"/>
    </source>
</evidence>
<dbReference type="Proteomes" id="UP000254794">
    <property type="component" value="Unassembled WGS sequence"/>
</dbReference>
<keyword evidence="1" id="KW-1133">Transmembrane helix</keyword>
<proteinExistence type="predicted"/>
<feature type="transmembrane region" description="Helical" evidence="1">
    <location>
        <begin position="681"/>
        <end position="706"/>
    </location>
</feature>
<keyword evidence="1" id="KW-0472">Membrane</keyword>
<gene>
    <name evidence="2" type="ORF">NCTC13316_01687</name>
</gene>
<feature type="transmembrane region" description="Helical" evidence="1">
    <location>
        <begin position="737"/>
        <end position="756"/>
    </location>
</feature>
<dbReference type="AlphaFoldDB" id="A0A378JLH2"/>
<accession>A0A378JLH2</accession>
<sequence length="797" mass="88324">MSNHSRLFVELTKDNKIITSTHEEIQLNPYKVREKLNHSELNLQALYREIIDLLRETNDAQYDIVSTYNKEKNAWVRDATNAIPLDQRMLPDAPVITANNMLLRCLSRLRPIDYAISKKYENNNHIATKFSAEIREKFSQLAFEVLVIAQATDHNPIKQAKINTKEEEFNTFLVHKLYDANLTAGCKNKADAKDLLFYYRNLSSVLYPARTMVTKTYDKQAKITQLETQYPVTSKTEKQKRALQKLETIIPYPDKEQKNSHTSRKPAFQEADQLFKDLIASDDTVLPAQARKTHLVSAKNAFIVKIELIKGKLESSEPHFESFDKEENKGHVLWLARMGSPVFVGSGEDESNLQEQTRENLEQIRRAAAEKMGIKDFNLLKIHVTSLNTDSPSENQNIIIDHVYQATRKNKGNHDDVSYVPTNFDGTNRALDIAPGLDFEEEKQPHGTAPTQKATRVDSAATVILAASNDSRTISLTHCASGQDRTGTAIERAIQKWMYKIYKQLHAETNNIELTRAIGGNAAEITSHYVPGSPGMKSDSIANNFLGRTTFSSEVQARFYLKSAETNKKNKVGNVDFLNRPSALAVTEYERWYEQLQNTLKEKRQCSIKLSKAADNILKQVRSLSKGKPGELDAQSLYDLTCVLSTAYASLIDLPNKEKTKYHARELGALSQGISGKPSRAWQALGFGLLVFACTALLTVGILAAIPSGGTSMLAAIAGTAGLITASGAVTSFGIGVGIGTVATVIGAATVGSTAIHQGREKGLAKSVSKLKHALCEIKNELPNESIDQGQVSSPII</sequence>
<keyword evidence="1" id="KW-0812">Transmembrane</keyword>
<dbReference type="OrthoDB" id="5631056at2"/>